<dbReference type="SUPFAM" id="SSF50965">
    <property type="entry name" value="Galactose oxidase, central domain"/>
    <property type="match status" value="1"/>
</dbReference>
<dbReference type="InterPro" id="IPR011043">
    <property type="entry name" value="Gal_Oxase/kelch_b-propeller"/>
</dbReference>
<evidence type="ECO:0000313" key="2">
    <source>
        <dbReference type="EMBL" id="KAG0561537.1"/>
    </source>
</evidence>
<dbReference type="SMART" id="SM00256">
    <property type="entry name" value="FBOX"/>
    <property type="match status" value="1"/>
</dbReference>
<dbReference type="PROSITE" id="PS50181">
    <property type="entry name" value="FBOX"/>
    <property type="match status" value="1"/>
</dbReference>
<protein>
    <recommendedName>
        <fullName evidence="1">F-box domain-containing protein</fullName>
    </recommendedName>
</protein>
<dbReference type="PANTHER" id="PTHR31672">
    <property type="entry name" value="BNACNNG10540D PROTEIN"/>
    <property type="match status" value="1"/>
</dbReference>
<accession>A0A8T0GSH3</accession>
<proteinExistence type="predicted"/>
<dbReference type="EMBL" id="CM026430">
    <property type="protein sequence ID" value="KAG0561537.1"/>
    <property type="molecule type" value="Genomic_DNA"/>
</dbReference>
<name>A0A8T0GSH3_CERPU</name>
<evidence type="ECO:0000313" key="3">
    <source>
        <dbReference type="Proteomes" id="UP000822688"/>
    </source>
</evidence>
<dbReference type="AlphaFoldDB" id="A0A8T0GSH3"/>
<organism evidence="2 3">
    <name type="scientific">Ceratodon purpureus</name>
    <name type="common">Fire moss</name>
    <name type="synonym">Dicranum purpureum</name>
    <dbReference type="NCBI Taxonomy" id="3225"/>
    <lineage>
        <taxon>Eukaryota</taxon>
        <taxon>Viridiplantae</taxon>
        <taxon>Streptophyta</taxon>
        <taxon>Embryophyta</taxon>
        <taxon>Bryophyta</taxon>
        <taxon>Bryophytina</taxon>
        <taxon>Bryopsida</taxon>
        <taxon>Dicranidae</taxon>
        <taxon>Pseudoditrichales</taxon>
        <taxon>Ditrichaceae</taxon>
        <taxon>Ceratodon</taxon>
    </lineage>
</organism>
<dbReference type="Proteomes" id="UP000822688">
    <property type="component" value="Chromosome 9"/>
</dbReference>
<feature type="domain" description="F-box" evidence="1">
    <location>
        <begin position="5"/>
        <end position="51"/>
    </location>
</feature>
<dbReference type="Gene3D" id="1.20.1280.50">
    <property type="match status" value="1"/>
</dbReference>
<dbReference type="InterPro" id="IPR050796">
    <property type="entry name" value="SCF_F-box_component"/>
</dbReference>
<gene>
    <name evidence="2" type="ORF">KC19_9G071400</name>
</gene>
<keyword evidence="3" id="KW-1185">Reference proteome</keyword>
<dbReference type="SUPFAM" id="SSF81383">
    <property type="entry name" value="F-box domain"/>
    <property type="match status" value="1"/>
</dbReference>
<dbReference type="InterPro" id="IPR036047">
    <property type="entry name" value="F-box-like_dom_sf"/>
</dbReference>
<reference evidence="2" key="1">
    <citation type="submission" date="2020-06" db="EMBL/GenBank/DDBJ databases">
        <title>WGS assembly of Ceratodon purpureus strain R40.</title>
        <authorList>
            <person name="Carey S.B."/>
            <person name="Jenkins J."/>
            <person name="Shu S."/>
            <person name="Lovell J.T."/>
            <person name="Sreedasyam A."/>
            <person name="Maumus F."/>
            <person name="Tiley G.P."/>
            <person name="Fernandez-Pozo N."/>
            <person name="Barry K."/>
            <person name="Chen C."/>
            <person name="Wang M."/>
            <person name="Lipzen A."/>
            <person name="Daum C."/>
            <person name="Saski C.A."/>
            <person name="Payton A.C."/>
            <person name="Mcbreen J.C."/>
            <person name="Conrad R.E."/>
            <person name="Kollar L.M."/>
            <person name="Olsson S."/>
            <person name="Huttunen S."/>
            <person name="Landis J.B."/>
            <person name="Wickett N.J."/>
            <person name="Johnson M.G."/>
            <person name="Rensing S.A."/>
            <person name="Grimwood J."/>
            <person name="Schmutz J."/>
            <person name="Mcdaniel S.F."/>
        </authorList>
    </citation>
    <scope>NUCLEOTIDE SEQUENCE</scope>
    <source>
        <strain evidence="2">R40</strain>
    </source>
</reference>
<comment type="caution">
    <text evidence="2">The sequence shown here is derived from an EMBL/GenBank/DDBJ whole genome shotgun (WGS) entry which is preliminary data.</text>
</comment>
<dbReference type="Pfam" id="PF00646">
    <property type="entry name" value="F-box"/>
    <property type="match status" value="1"/>
</dbReference>
<evidence type="ECO:0000259" key="1">
    <source>
        <dbReference type="PROSITE" id="PS50181"/>
    </source>
</evidence>
<sequence>MEMDPLLWRNLPEHVLDVILIHLPVAALTRFRSVCKRLNSLLSCRSFLAKYSLTRSPVSFSQPWLVHTQGADLKAWSFERNNWIELSSSWMRVPWFASVLASASGLVVMAPVSKGVGRPARIRVLNPFMGIERLLPPIGHPAAAQLVVDSSGGRYHVYALCEAVERGKGSLYRFASQSNSWEVLSSEPPWQVFLPGATIDVCNGVVYCRAGFRTPQSGIWTFDVDLRIWSRIPLAFLPSDARCQLVSCGNRVMLITRMNCDGFLRILQLEHACMEWMTILELPNEMITQDDGGSISCMAQGDLFFIVSRTMRDIRVAVFDLVTQRVQYAPPLAGALTTSKSFPFYPCLSTLV</sequence>
<dbReference type="InterPro" id="IPR001810">
    <property type="entry name" value="F-box_dom"/>
</dbReference>
<dbReference type="InterPro" id="IPR015915">
    <property type="entry name" value="Kelch-typ_b-propeller"/>
</dbReference>
<dbReference type="Gene3D" id="2.120.10.80">
    <property type="entry name" value="Kelch-type beta propeller"/>
    <property type="match status" value="1"/>
</dbReference>